<organism evidence="5 6">
    <name type="scientific">Fibrella rubiginis</name>
    <dbReference type="NCBI Taxonomy" id="2817060"/>
    <lineage>
        <taxon>Bacteria</taxon>
        <taxon>Pseudomonadati</taxon>
        <taxon>Bacteroidota</taxon>
        <taxon>Cytophagia</taxon>
        <taxon>Cytophagales</taxon>
        <taxon>Spirosomataceae</taxon>
        <taxon>Fibrella</taxon>
    </lineage>
</organism>
<sequence length="569" mass="64673">MPNYKESVIYQIYPRSFADSDGDGVGDLRGIISKLDYLADLGVDVLWLSPIFESPNADNGYDISDYEAIMPQFGTMADFDELLAGAHERGLNLILDLVVNHSSDEHRWFVESRKSKDNPYRDYYIWRKEINNWQSFFSGPAWKLDEQTGEYYLHLFAEKQPDLNWENPRLRQEIYQMMRFWLDKGVDGFRMDVIPFLSKDPDFPDYPEGRFGDLTIHANGPRIHEFLQEMHREVLTHYTTHDGNRIAGPPDRRTALITIGEGFGVSASQANLYVGENRHELGMIYHFDHAVPREEHRLIHPAPEFTLPQLKAIFSNWNAALETPEAEGDNQTGTGWQNVYFGNHDNPRVLSRFGDPDHFHYQSATALATVLLTLRGTPGIYQGDEIGMTNCPFTSIDEFDDIQVRNAWQVLVVPNPDLANTFLTTANRIARDHARTPMQWSNAPGAGFTTGKPWLKINPNASYVNVADQQAGNQSVLAYYKRLIHLRKQTPALHHGTYRDLLPNHPDLWVFSRAWNGAVYVTVANLSAEVIAFPEAISGTTVLGNYGDSASGPLQAWEARVIKTEHEFS</sequence>
<proteinExistence type="inferred from homology"/>
<accession>A0A939GKJ8</accession>
<evidence type="ECO:0000256" key="3">
    <source>
        <dbReference type="ARBA" id="ARBA00023295"/>
    </source>
</evidence>
<dbReference type="GO" id="GO:0004556">
    <property type="term" value="F:alpha-amylase activity"/>
    <property type="evidence" value="ECO:0007669"/>
    <property type="project" value="TreeGrafter"/>
</dbReference>
<dbReference type="PANTHER" id="PTHR10357">
    <property type="entry name" value="ALPHA-AMYLASE FAMILY MEMBER"/>
    <property type="match status" value="1"/>
</dbReference>
<gene>
    <name evidence="5" type="ORF">J2I47_16320</name>
</gene>
<dbReference type="FunFam" id="3.20.20.80:FF:000064">
    <property type="entry name" value="Oligo-1,6-glucosidase"/>
    <property type="match status" value="1"/>
</dbReference>
<dbReference type="EMBL" id="JAFMYV010000008">
    <property type="protein sequence ID" value="MBO0938118.1"/>
    <property type="molecule type" value="Genomic_DNA"/>
</dbReference>
<evidence type="ECO:0000313" key="6">
    <source>
        <dbReference type="Proteomes" id="UP000664034"/>
    </source>
</evidence>
<keyword evidence="2" id="KW-0378">Hydrolase</keyword>
<dbReference type="AlphaFoldDB" id="A0A939GKJ8"/>
<dbReference type="SUPFAM" id="SSF51011">
    <property type="entry name" value="Glycosyl hydrolase domain"/>
    <property type="match status" value="1"/>
</dbReference>
<dbReference type="Gene3D" id="3.20.20.80">
    <property type="entry name" value="Glycosidases"/>
    <property type="match status" value="1"/>
</dbReference>
<dbReference type="InterPro" id="IPR006047">
    <property type="entry name" value="GH13_cat_dom"/>
</dbReference>
<dbReference type="InterPro" id="IPR013780">
    <property type="entry name" value="Glyco_hydro_b"/>
</dbReference>
<dbReference type="InterPro" id="IPR017853">
    <property type="entry name" value="GH"/>
</dbReference>
<dbReference type="SUPFAM" id="SSF51445">
    <property type="entry name" value="(Trans)glycosidases"/>
    <property type="match status" value="1"/>
</dbReference>
<evidence type="ECO:0000256" key="1">
    <source>
        <dbReference type="ARBA" id="ARBA00008061"/>
    </source>
</evidence>
<dbReference type="FunFam" id="3.90.400.10:FF:000002">
    <property type="entry name" value="Sucrose isomerase"/>
    <property type="match status" value="1"/>
</dbReference>
<keyword evidence="3" id="KW-0326">Glycosidase</keyword>
<dbReference type="CDD" id="cd11333">
    <property type="entry name" value="AmyAc_SI_OligoGlu_DGase"/>
    <property type="match status" value="1"/>
</dbReference>
<dbReference type="Proteomes" id="UP000664034">
    <property type="component" value="Unassembled WGS sequence"/>
</dbReference>
<dbReference type="InterPro" id="IPR045857">
    <property type="entry name" value="O16G_dom_2"/>
</dbReference>
<dbReference type="GO" id="GO:0009313">
    <property type="term" value="P:oligosaccharide catabolic process"/>
    <property type="evidence" value="ECO:0007669"/>
    <property type="project" value="TreeGrafter"/>
</dbReference>
<comment type="similarity">
    <text evidence="1">Belongs to the glycosyl hydrolase 13 family.</text>
</comment>
<evidence type="ECO:0000313" key="5">
    <source>
        <dbReference type="EMBL" id="MBO0938118.1"/>
    </source>
</evidence>
<reference evidence="5" key="1">
    <citation type="submission" date="2021-03" db="EMBL/GenBank/DDBJ databases">
        <title>Fibrella sp. HMF5335 genome sequencing and assembly.</title>
        <authorList>
            <person name="Kang H."/>
            <person name="Kim H."/>
            <person name="Bae S."/>
            <person name="Joh K."/>
        </authorList>
    </citation>
    <scope>NUCLEOTIDE SEQUENCE</scope>
    <source>
        <strain evidence="5">HMF5335</strain>
    </source>
</reference>
<comment type="caution">
    <text evidence="5">The sequence shown here is derived from an EMBL/GenBank/DDBJ whole genome shotgun (WGS) entry which is preliminary data.</text>
</comment>
<name>A0A939GKJ8_9BACT</name>
<evidence type="ECO:0000256" key="2">
    <source>
        <dbReference type="ARBA" id="ARBA00022801"/>
    </source>
</evidence>
<protein>
    <submittedName>
        <fullName evidence="5">Alpha-glucosidase</fullName>
    </submittedName>
</protein>
<dbReference type="RefSeq" id="WP_207365651.1">
    <property type="nucleotide sequence ID" value="NZ_JAFMYV010000008.1"/>
</dbReference>
<dbReference type="SMART" id="SM00642">
    <property type="entry name" value="Aamy"/>
    <property type="match status" value="1"/>
</dbReference>
<evidence type="ECO:0000259" key="4">
    <source>
        <dbReference type="SMART" id="SM00642"/>
    </source>
</evidence>
<dbReference type="Pfam" id="PF00128">
    <property type="entry name" value="Alpha-amylase"/>
    <property type="match status" value="1"/>
</dbReference>
<dbReference type="Gene3D" id="3.90.400.10">
    <property type="entry name" value="Oligo-1,6-glucosidase, Domain 2"/>
    <property type="match status" value="1"/>
</dbReference>
<keyword evidence="6" id="KW-1185">Reference proteome</keyword>
<feature type="domain" description="Glycosyl hydrolase family 13 catalytic" evidence="4">
    <location>
        <begin position="11"/>
        <end position="435"/>
    </location>
</feature>
<dbReference type="PANTHER" id="PTHR10357:SF184">
    <property type="entry name" value="OLIGO-1,6-GLUCOSIDASE 1"/>
    <property type="match status" value="1"/>
</dbReference>
<dbReference type="Gene3D" id="2.60.40.1180">
    <property type="entry name" value="Golgi alpha-mannosidase II"/>
    <property type="match status" value="1"/>
</dbReference>